<keyword evidence="12" id="KW-1185">Reference proteome</keyword>
<proteinExistence type="predicted"/>
<dbReference type="AlphaFoldDB" id="G9WG17"/>
<evidence type="ECO:0000256" key="4">
    <source>
        <dbReference type="ARBA" id="ARBA00022679"/>
    </source>
</evidence>
<reference evidence="11 12" key="1">
    <citation type="journal article" date="2012" name="PLoS ONE">
        <title>Functional divergence in the genus oenococcus as predicted by genome sequencing of the newly-described species, Oenococcus kitaharae.</title>
        <authorList>
            <person name="Borneman A.R."/>
            <person name="McCarthy J.M."/>
            <person name="Chambers P.J."/>
            <person name="Bartowsky E.J."/>
        </authorList>
    </citation>
    <scope>NUCLEOTIDE SEQUENCE [LARGE SCALE GENOMIC DNA]</scope>
    <source>
        <strain evidence="12">DSM17330</strain>
    </source>
</reference>
<dbReference type="eggNOG" id="COG1807">
    <property type="taxonomic scope" value="Bacteria"/>
</dbReference>
<feature type="transmembrane region" description="Helical" evidence="8">
    <location>
        <begin position="438"/>
        <end position="460"/>
    </location>
</feature>
<dbReference type="Pfam" id="PF24878">
    <property type="entry name" value="YkcB_C"/>
    <property type="match status" value="1"/>
</dbReference>
<dbReference type="Pfam" id="PF13231">
    <property type="entry name" value="PMT_2"/>
    <property type="match status" value="1"/>
</dbReference>
<evidence type="ECO:0000256" key="7">
    <source>
        <dbReference type="ARBA" id="ARBA00023136"/>
    </source>
</evidence>
<keyword evidence="7 8" id="KW-0472">Membrane</keyword>
<comment type="caution">
    <text evidence="11">The sequence shown here is derived from an EMBL/GenBank/DDBJ whole genome shotgun (WGS) entry which is preliminary data.</text>
</comment>
<evidence type="ECO:0000256" key="5">
    <source>
        <dbReference type="ARBA" id="ARBA00022692"/>
    </source>
</evidence>
<keyword evidence="4" id="KW-0808">Transferase</keyword>
<feature type="transmembrane region" description="Helical" evidence="8">
    <location>
        <begin position="211"/>
        <end position="229"/>
    </location>
</feature>
<feature type="transmembrane region" description="Helical" evidence="8">
    <location>
        <begin position="324"/>
        <end position="340"/>
    </location>
</feature>
<dbReference type="GO" id="GO:0009103">
    <property type="term" value="P:lipopolysaccharide biosynthetic process"/>
    <property type="evidence" value="ECO:0007669"/>
    <property type="project" value="UniProtKB-ARBA"/>
</dbReference>
<evidence type="ECO:0000256" key="1">
    <source>
        <dbReference type="ARBA" id="ARBA00004651"/>
    </source>
</evidence>
<dbReference type="GO" id="GO:0010041">
    <property type="term" value="P:response to iron(III) ion"/>
    <property type="evidence" value="ECO:0007669"/>
    <property type="project" value="TreeGrafter"/>
</dbReference>
<dbReference type="Proteomes" id="UP000004959">
    <property type="component" value="Chromosome"/>
</dbReference>
<dbReference type="PANTHER" id="PTHR33908:SF3">
    <property type="entry name" value="UNDECAPRENYL PHOSPHATE-ALPHA-4-AMINO-4-DEOXY-L-ARABINOSE ARABINOSYL TRANSFERASE"/>
    <property type="match status" value="1"/>
</dbReference>
<feature type="transmembrane region" description="Helical" evidence="8">
    <location>
        <begin position="137"/>
        <end position="154"/>
    </location>
</feature>
<keyword evidence="2" id="KW-1003">Cell membrane</keyword>
<feature type="transmembrane region" description="Helical" evidence="8">
    <location>
        <begin position="360"/>
        <end position="381"/>
    </location>
</feature>
<evidence type="ECO:0000256" key="6">
    <source>
        <dbReference type="ARBA" id="ARBA00022989"/>
    </source>
</evidence>
<dbReference type="GO" id="GO:0005886">
    <property type="term" value="C:plasma membrane"/>
    <property type="evidence" value="ECO:0007669"/>
    <property type="project" value="UniProtKB-SubCell"/>
</dbReference>
<evidence type="ECO:0000256" key="2">
    <source>
        <dbReference type="ARBA" id="ARBA00022475"/>
    </source>
</evidence>
<feature type="transmembrane region" description="Helical" evidence="8">
    <location>
        <begin position="9"/>
        <end position="26"/>
    </location>
</feature>
<evidence type="ECO:0000256" key="3">
    <source>
        <dbReference type="ARBA" id="ARBA00022676"/>
    </source>
</evidence>
<protein>
    <submittedName>
        <fullName evidence="11">Putative integral membrane protein</fullName>
    </submittedName>
</protein>
<dbReference type="HOGENOM" id="CLU_007261_1_0_9"/>
<organism evidence="11 12">
    <name type="scientific">Oenococcus kitaharae DSM 17330</name>
    <dbReference type="NCBI Taxonomy" id="1045004"/>
    <lineage>
        <taxon>Bacteria</taxon>
        <taxon>Bacillati</taxon>
        <taxon>Bacillota</taxon>
        <taxon>Bacilli</taxon>
        <taxon>Lactobacillales</taxon>
        <taxon>Lactobacillaceae</taxon>
        <taxon>Oenococcus</taxon>
    </lineage>
</organism>
<dbReference type="InterPro" id="IPR056785">
    <property type="entry name" value="YkcA/B-like_C"/>
</dbReference>
<feature type="domain" description="Putative mannosyltransferase YkcA/B-like C-terminal" evidence="10">
    <location>
        <begin position="550"/>
        <end position="630"/>
    </location>
</feature>
<dbReference type="PANTHER" id="PTHR33908">
    <property type="entry name" value="MANNOSYLTRANSFERASE YKCB-RELATED"/>
    <property type="match status" value="1"/>
</dbReference>
<dbReference type="RefSeq" id="WP_007746595.1">
    <property type="nucleotide sequence ID" value="NZ_CM001398.1"/>
</dbReference>
<feature type="transmembrane region" description="Helical" evidence="8">
    <location>
        <begin position="472"/>
        <end position="492"/>
    </location>
</feature>
<feature type="transmembrane region" description="Helical" evidence="8">
    <location>
        <begin position="184"/>
        <end position="199"/>
    </location>
</feature>
<comment type="subcellular location">
    <subcellularLocation>
        <location evidence="1">Cell membrane</location>
        <topology evidence="1">Multi-pass membrane protein</topology>
    </subcellularLocation>
</comment>
<feature type="transmembrane region" description="Helical" evidence="8">
    <location>
        <begin position="81"/>
        <end position="105"/>
    </location>
</feature>
<name>G9WG17_9LACO</name>
<evidence type="ECO:0000313" key="11">
    <source>
        <dbReference type="EMBL" id="EHN59595.1"/>
    </source>
</evidence>
<accession>G9WG17</accession>
<dbReference type="GO" id="GO:0016763">
    <property type="term" value="F:pentosyltransferase activity"/>
    <property type="evidence" value="ECO:0007669"/>
    <property type="project" value="TreeGrafter"/>
</dbReference>
<dbReference type="OrthoDB" id="9810398at2"/>
<evidence type="ECO:0000256" key="8">
    <source>
        <dbReference type="SAM" id="Phobius"/>
    </source>
</evidence>
<feature type="domain" description="Glycosyltransferase RgtA/B/C/D-like" evidence="9">
    <location>
        <begin position="66"/>
        <end position="222"/>
    </location>
</feature>
<keyword evidence="6 8" id="KW-1133">Transmembrane helix</keyword>
<dbReference type="InterPro" id="IPR050297">
    <property type="entry name" value="LipidA_mod_glycosyltrf_83"/>
</dbReference>
<evidence type="ECO:0000313" key="12">
    <source>
        <dbReference type="Proteomes" id="UP000004959"/>
    </source>
</evidence>
<feature type="transmembrane region" description="Helical" evidence="8">
    <location>
        <begin position="416"/>
        <end position="432"/>
    </location>
</feature>
<keyword evidence="3" id="KW-0328">Glycosyltransferase</keyword>
<evidence type="ECO:0000259" key="9">
    <source>
        <dbReference type="Pfam" id="PF13231"/>
    </source>
</evidence>
<sequence length="665" mass="74447">MKREKIKKIDYVLLAILCVAAFLYLFNLNRIGNANPFYTAAVGSMSRNWKAFFFSSFDPTNFISVDKPPVALWMMVLSAKIFSLSGWSTALPSVLCSLGSIFLLFKIVQTTFGNRAGHIAALLMTLTPIVVADARSNNMDAVMLFFLLLAARLLEKFILQHHLINLIAAFASVGLAFNVKMLEAFMILPAMFLYFWLATSDQHLKKRMAELLAALLTLLTFSFAYPVVVDHIPENQRPYVGSSQNDSMANLVFGYNGSQRLLGQTSGISASHKGMKNSFFAASDYPTPIKQQSPMRILQRLGHPGNIGQPGPFRLFSLALGTQISWYLPLALFGLLAAIIHGIRRFKAHQRKLTQKGTQIVFWGSYLISIAAFFSVAGFFHPYYTNILAPAIAALAAIFITSVKKDQLLFGIRNKGAARAGAAGVFLGTILLQSYFSWYYAELFVTIFFVLVLIMSLYWIKFPVRYKKTFQIALIAACLIPGLWSTVPLFGASASFPAASPRLLLHHPVGQLISTYLDPKRYVAASSLRSQRRNEAHKDLLSFLKSRYSQNRRSQYLFATINAPTAAPFMIQSHKAVMAIGGYNGTDPAISLDRFKRLVFEHKIKYFYFGSSGLRSLNPRSQNAKIADWVIDRGRVIKSVSDDHRDPQHKNQLYQINQTRDQKAL</sequence>
<evidence type="ECO:0000259" key="10">
    <source>
        <dbReference type="Pfam" id="PF24878"/>
    </source>
</evidence>
<keyword evidence="5 8" id="KW-0812">Transmembrane</keyword>
<dbReference type="PATRIC" id="fig|1045004.4.peg.1488"/>
<feature type="transmembrane region" description="Helical" evidence="8">
    <location>
        <begin position="387"/>
        <end position="404"/>
    </location>
</feature>
<dbReference type="EMBL" id="AFVZ01000001">
    <property type="protein sequence ID" value="EHN59595.1"/>
    <property type="molecule type" value="Genomic_DNA"/>
</dbReference>
<gene>
    <name evidence="11" type="ORF">OKIT_1514</name>
</gene>
<dbReference type="InterPro" id="IPR038731">
    <property type="entry name" value="RgtA/B/C-like"/>
</dbReference>